<sequence length="106" mass="11637">MTIEKGWEEKDGREVKDGELPVKRNNYRGQDCDFVYIKTSFGTSFSLQPFAVLVTGKENEDEAVTKHGSLKGESSTSFFLAQETRVKSEEGRGGGAVAKVECGEVP</sequence>
<dbReference type="AlphaFoldDB" id="A0AAN9TE49"/>
<evidence type="ECO:0000313" key="1">
    <source>
        <dbReference type="EMBL" id="KAK7412451.1"/>
    </source>
</evidence>
<protein>
    <submittedName>
        <fullName evidence="1">Uncharacterized protein</fullName>
    </submittedName>
</protein>
<evidence type="ECO:0000313" key="2">
    <source>
        <dbReference type="Proteomes" id="UP001386955"/>
    </source>
</evidence>
<organism evidence="1 2">
    <name type="scientific">Psophocarpus tetragonolobus</name>
    <name type="common">Winged bean</name>
    <name type="synonym">Dolichos tetragonolobus</name>
    <dbReference type="NCBI Taxonomy" id="3891"/>
    <lineage>
        <taxon>Eukaryota</taxon>
        <taxon>Viridiplantae</taxon>
        <taxon>Streptophyta</taxon>
        <taxon>Embryophyta</taxon>
        <taxon>Tracheophyta</taxon>
        <taxon>Spermatophyta</taxon>
        <taxon>Magnoliopsida</taxon>
        <taxon>eudicotyledons</taxon>
        <taxon>Gunneridae</taxon>
        <taxon>Pentapetalae</taxon>
        <taxon>rosids</taxon>
        <taxon>fabids</taxon>
        <taxon>Fabales</taxon>
        <taxon>Fabaceae</taxon>
        <taxon>Papilionoideae</taxon>
        <taxon>50 kb inversion clade</taxon>
        <taxon>NPAAA clade</taxon>
        <taxon>indigoferoid/millettioid clade</taxon>
        <taxon>Phaseoleae</taxon>
        <taxon>Psophocarpus</taxon>
    </lineage>
</organism>
<comment type="caution">
    <text evidence="1">The sequence shown here is derived from an EMBL/GenBank/DDBJ whole genome shotgun (WGS) entry which is preliminary data.</text>
</comment>
<name>A0AAN9TE49_PSOTE</name>
<reference evidence="1 2" key="1">
    <citation type="submission" date="2024-01" db="EMBL/GenBank/DDBJ databases">
        <title>The genomes of 5 underutilized Papilionoideae crops provide insights into root nodulation and disease resistanc.</title>
        <authorList>
            <person name="Jiang F."/>
        </authorList>
    </citation>
    <scope>NUCLEOTIDE SEQUENCE [LARGE SCALE GENOMIC DNA]</scope>
    <source>
        <strain evidence="1">DUOXIRENSHENG_FW03</strain>
        <tissue evidence="1">Leaves</tissue>
    </source>
</reference>
<accession>A0AAN9TE49</accession>
<dbReference type="Proteomes" id="UP001386955">
    <property type="component" value="Unassembled WGS sequence"/>
</dbReference>
<keyword evidence="2" id="KW-1185">Reference proteome</keyword>
<dbReference type="EMBL" id="JAYMYS010000001">
    <property type="protein sequence ID" value="KAK7412451.1"/>
    <property type="molecule type" value="Genomic_DNA"/>
</dbReference>
<proteinExistence type="predicted"/>
<gene>
    <name evidence="1" type="ORF">VNO78_03912</name>
</gene>